<evidence type="ECO:0000313" key="7">
    <source>
        <dbReference type="Proteomes" id="UP000466345"/>
    </source>
</evidence>
<dbReference type="InterPro" id="IPR000182">
    <property type="entry name" value="GNAT_dom"/>
</dbReference>
<dbReference type="GO" id="GO:0034069">
    <property type="term" value="F:aminoglycoside N-acetyltransferase activity"/>
    <property type="evidence" value="ECO:0007669"/>
    <property type="project" value="TreeGrafter"/>
</dbReference>
<dbReference type="InterPro" id="IPR036527">
    <property type="entry name" value="SCP2_sterol-bd_dom_sf"/>
</dbReference>
<dbReference type="AlphaFoldDB" id="A0A7K0CNT1"/>
<proteinExistence type="inferred from homology"/>
<evidence type="ECO:0000256" key="4">
    <source>
        <dbReference type="HAMAP-Rule" id="MF_01812"/>
    </source>
</evidence>
<evidence type="ECO:0000256" key="3">
    <source>
        <dbReference type="ARBA" id="ARBA00023315"/>
    </source>
</evidence>
<dbReference type="Pfam" id="PF17668">
    <property type="entry name" value="Acetyltransf_17"/>
    <property type="match status" value="1"/>
</dbReference>
<keyword evidence="3 4" id="KW-0012">Acyltransferase</keyword>
<dbReference type="Gene3D" id="3.30.1050.10">
    <property type="entry name" value="SCP2 sterol-binding domain"/>
    <property type="match status" value="1"/>
</dbReference>
<comment type="similarity">
    <text evidence="1 4">Belongs to the acetyltransferase Eis family.</text>
</comment>
<evidence type="ECO:0000256" key="2">
    <source>
        <dbReference type="ARBA" id="ARBA00022679"/>
    </source>
</evidence>
<name>A0A7K0CNT1_9ACTN</name>
<reference evidence="6 7" key="1">
    <citation type="submission" date="2019-10" db="EMBL/GenBank/DDBJ databases">
        <title>Streptomyces smaragdinus sp. nov. and Streptomyces fabii sp. nov., isolated from the gut of fungus growing-termite Macrotermes natalensis.</title>
        <authorList>
            <person name="Schwitalla J."/>
            <person name="Benndorf R."/>
            <person name="Martin K."/>
            <person name="De Beer W."/>
            <person name="Kaster A.-K."/>
            <person name="Vollmers J."/>
            <person name="Poulsen M."/>
            <person name="Beemelmanns C."/>
        </authorList>
    </citation>
    <scope>NUCLEOTIDE SEQUENCE [LARGE SCALE GENOMIC DNA]</scope>
    <source>
        <strain evidence="6 7">RB5</strain>
    </source>
</reference>
<evidence type="ECO:0000259" key="5">
    <source>
        <dbReference type="PROSITE" id="PS51186"/>
    </source>
</evidence>
<accession>A0A7K0CNT1</accession>
<evidence type="ECO:0000256" key="1">
    <source>
        <dbReference type="ARBA" id="ARBA00009213"/>
    </source>
</evidence>
<dbReference type="InterPro" id="IPR022902">
    <property type="entry name" value="NAcTrfase_Eis"/>
</dbReference>
<feature type="domain" description="N-acetyltransferase" evidence="5">
    <location>
        <begin position="3"/>
        <end position="153"/>
    </location>
</feature>
<dbReference type="Gene3D" id="3.40.630.30">
    <property type="match status" value="2"/>
</dbReference>
<dbReference type="InterPro" id="IPR041380">
    <property type="entry name" value="Acetyltransf_17"/>
</dbReference>
<dbReference type="RefSeq" id="WP_153455936.1">
    <property type="nucleotide sequence ID" value="NZ_WEGJ01000028.1"/>
</dbReference>
<dbReference type="InterPro" id="IPR051554">
    <property type="entry name" value="Acetyltransferase_Eis"/>
</dbReference>
<dbReference type="PANTHER" id="PTHR37817">
    <property type="entry name" value="N-ACETYLTRANSFERASE EIS"/>
    <property type="match status" value="1"/>
</dbReference>
<keyword evidence="2 4" id="KW-0808">Transferase</keyword>
<dbReference type="SUPFAM" id="SSF55718">
    <property type="entry name" value="SCP-like"/>
    <property type="match status" value="1"/>
</dbReference>
<dbReference type="NCBIfam" id="NF002367">
    <property type="entry name" value="PRK01346.1-4"/>
    <property type="match status" value="1"/>
</dbReference>
<dbReference type="InterPro" id="IPR016181">
    <property type="entry name" value="Acyl_CoA_acyltransferase"/>
</dbReference>
<comment type="caution">
    <text evidence="6">The sequence shown here is derived from an EMBL/GenBank/DDBJ whole genome shotgun (WGS) entry which is preliminary data.</text>
</comment>
<feature type="binding site" evidence="4">
    <location>
        <begin position="118"/>
        <end position="119"/>
    </location>
    <ligand>
        <name>acetyl-CoA</name>
        <dbReference type="ChEBI" id="CHEBI:57288"/>
    </ligand>
</feature>
<dbReference type="InterPro" id="IPR025559">
    <property type="entry name" value="Eis_dom"/>
</dbReference>
<dbReference type="GO" id="GO:0030649">
    <property type="term" value="P:aminoglycoside antibiotic catabolic process"/>
    <property type="evidence" value="ECO:0007669"/>
    <property type="project" value="TreeGrafter"/>
</dbReference>
<feature type="active site" description="Proton donor" evidence="4">
    <location>
        <position position="123"/>
    </location>
</feature>
<comment type="subunit">
    <text evidence="4">Homohexamer; trimer of dimers.</text>
</comment>
<dbReference type="EC" id="2.3.1.-" evidence="6"/>
<feature type="binding site" evidence="4">
    <location>
        <begin position="90"/>
        <end position="95"/>
    </location>
    <ligand>
        <name>acetyl-CoA</name>
        <dbReference type="ChEBI" id="CHEBI:57288"/>
    </ligand>
</feature>
<evidence type="ECO:0000313" key="6">
    <source>
        <dbReference type="EMBL" id="MQY15109.1"/>
    </source>
</evidence>
<dbReference type="SUPFAM" id="SSF55729">
    <property type="entry name" value="Acyl-CoA N-acyltransferases (Nat)"/>
    <property type="match status" value="1"/>
</dbReference>
<dbReference type="Pfam" id="PF13527">
    <property type="entry name" value="Acetyltransf_9"/>
    <property type="match status" value="1"/>
</dbReference>
<dbReference type="OrthoDB" id="8399956at2"/>
<protein>
    <submittedName>
        <fullName evidence="6">N-acetyltransferase Eis</fullName>
        <ecNumber evidence="6">2.3.1.-</ecNumber>
    </submittedName>
</protein>
<gene>
    <name evidence="6" type="primary">eis_1</name>
    <name evidence="6" type="ORF">SRB5_52870</name>
</gene>
<dbReference type="HAMAP" id="MF_01812">
    <property type="entry name" value="Eis"/>
    <property type="match status" value="1"/>
</dbReference>
<sequence>MTIELRKIEAAQWESWFSRVELAFGGIRENAEERAFWAERNEPDRTVAAYDGELIVGAAGAYSFRMSVPGGGVVPVAGVTCVGVVPTHRRRGVLRAMMRRQLDDVRGRGEALAVLLASEPTIYGRFGYGLGAQEFRVEIDTPRVGLRMPAGAERIRLVLAGVEESLADCEGIYARQVAARPGMLERRPGWERKPVLDDPAEREGASPLMCVQAFDGDDLVGYARYAVAPHWTPDGPDGTVVVRDVDALGPAAYAALWRYLFDIDLTTRVTSRGRPVDDPLLHLVTDLRRCRPRLRDALYVRIVDTAAALAARTYAAPVRVVLEVRDEFCPWNEGRWLLSGDAGGADCKRTEEPADLVLSSRELGATYLGGTSLAALAGAGLVTELRPGALAEASTAFGSPVAPWVPHGF</sequence>
<organism evidence="6 7">
    <name type="scientific">Streptomyces smaragdinus</name>
    <dbReference type="NCBI Taxonomy" id="2585196"/>
    <lineage>
        <taxon>Bacteria</taxon>
        <taxon>Bacillati</taxon>
        <taxon>Actinomycetota</taxon>
        <taxon>Actinomycetes</taxon>
        <taxon>Kitasatosporales</taxon>
        <taxon>Streptomycetaceae</taxon>
        <taxon>Streptomyces</taxon>
    </lineage>
</organism>
<dbReference type="PANTHER" id="PTHR37817:SF1">
    <property type="entry name" value="N-ACETYLTRANSFERASE EIS"/>
    <property type="match status" value="1"/>
</dbReference>
<dbReference type="Pfam" id="PF13530">
    <property type="entry name" value="SCP2_2"/>
    <property type="match status" value="1"/>
</dbReference>
<feature type="active site" description="Proton acceptor; via carboxylate" evidence="4">
    <location>
        <position position="409"/>
    </location>
</feature>
<feature type="binding site" evidence="4">
    <location>
        <begin position="82"/>
        <end position="84"/>
    </location>
    <ligand>
        <name>acetyl-CoA</name>
        <dbReference type="ChEBI" id="CHEBI:57288"/>
    </ligand>
</feature>
<dbReference type="PROSITE" id="PS51186">
    <property type="entry name" value="GNAT"/>
    <property type="match status" value="1"/>
</dbReference>
<dbReference type="Proteomes" id="UP000466345">
    <property type="component" value="Unassembled WGS sequence"/>
</dbReference>
<dbReference type="EMBL" id="WEGJ01000028">
    <property type="protein sequence ID" value="MQY15109.1"/>
    <property type="molecule type" value="Genomic_DNA"/>
</dbReference>
<keyword evidence="7" id="KW-1185">Reference proteome</keyword>